<feature type="compositionally biased region" description="Low complexity" evidence="1">
    <location>
        <begin position="202"/>
        <end position="216"/>
    </location>
</feature>
<keyword evidence="5" id="KW-1185">Reference proteome</keyword>
<keyword evidence="2" id="KW-1133">Transmembrane helix</keyword>
<gene>
    <name evidence="4" type="ORF">KO481_26275</name>
</gene>
<dbReference type="Pfam" id="PF26059">
    <property type="entry name" value="DUF8020"/>
    <property type="match status" value="1"/>
</dbReference>
<dbReference type="RefSeq" id="WP_215920759.1">
    <property type="nucleotide sequence ID" value="NZ_JAHKNI010000009.1"/>
</dbReference>
<dbReference type="InterPro" id="IPR058333">
    <property type="entry name" value="DUF8020"/>
</dbReference>
<keyword evidence="2" id="KW-0812">Transmembrane</keyword>
<feature type="domain" description="DUF8020" evidence="3">
    <location>
        <begin position="5"/>
        <end position="62"/>
    </location>
</feature>
<name>A0ABS6B5H2_9NOCA</name>
<protein>
    <recommendedName>
        <fullName evidence="3">DUF8020 domain-containing protein</fullName>
    </recommendedName>
</protein>
<dbReference type="EMBL" id="JAHKNI010000009">
    <property type="protein sequence ID" value="MBU3065025.1"/>
    <property type="molecule type" value="Genomic_DNA"/>
</dbReference>
<evidence type="ECO:0000313" key="4">
    <source>
        <dbReference type="EMBL" id="MBU3065025.1"/>
    </source>
</evidence>
<evidence type="ECO:0000313" key="5">
    <source>
        <dbReference type="Proteomes" id="UP000733379"/>
    </source>
</evidence>
<feature type="transmembrane region" description="Helical" evidence="2">
    <location>
        <begin position="107"/>
        <end position="132"/>
    </location>
</feature>
<evidence type="ECO:0000256" key="1">
    <source>
        <dbReference type="SAM" id="MobiDB-lite"/>
    </source>
</evidence>
<organism evidence="4 5">
    <name type="scientific">Nocardia albiluteola</name>
    <dbReference type="NCBI Taxonomy" id="2842303"/>
    <lineage>
        <taxon>Bacteria</taxon>
        <taxon>Bacillati</taxon>
        <taxon>Actinomycetota</taxon>
        <taxon>Actinomycetes</taxon>
        <taxon>Mycobacteriales</taxon>
        <taxon>Nocardiaceae</taxon>
        <taxon>Nocardia</taxon>
    </lineage>
</organism>
<accession>A0ABS6B5H2</accession>
<feature type="transmembrane region" description="Helical" evidence="2">
    <location>
        <begin position="168"/>
        <end position="187"/>
    </location>
</feature>
<proteinExistence type="predicted"/>
<feature type="region of interest" description="Disordered" evidence="1">
    <location>
        <begin position="58"/>
        <end position="79"/>
    </location>
</feature>
<evidence type="ECO:0000256" key="2">
    <source>
        <dbReference type="SAM" id="Phobius"/>
    </source>
</evidence>
<feature type="region of interest" description="Disordered" evidence="1">
    <location>
        <begin position="202"/>
        <end position="237"/>
    </location>
</feature>
<reference evidence="4 5" key="1">
    <citation type="submission" date="2021-06" db="EMBL/GenBank/DDBJ databases">
        <title>Actinomycetes sequencing.</title>
        <authorList>
            <person name="Shan Q."/>
        </authorList>
    </citation>
    <scope>NUCLEOTIDE SEQUENCE [LARGE SCALE GENOMIC DNA]</scope>
    <source>
        <strain evidence="4 5">NEAU-G5</strain>
    </source>
</reference>
<comment type="caution">
    <text evidence="4">The sequence shown here is derived from an EMBL/GenBank/DDBJ whole genome shotgun (WGS) entry which is preliminary data.</text>
</comment>
<sequence>MSRSGESAVIATNGKWVNEAGHLLLENTAGAVAAMLPLTYRIDDLAYPISAHVDGGTATLTPMQENGRPATDPVRSSDVVPTSRLQSVAESLTPRDSQALATLTQRLTAVSVASAVLGAIVGGGAGCLLGAAVGATSAAAATLLLGLVPGGIIGCIVGAGVLGPVGGIGGLTIAGGPMLAFSAFQYFSTIMSPCTTPGPYCADPANPAASAPRSPATQQTAPAPGTPGQGIQAGERK</sequence>
<dbReference type="Proteomes" id="UP000733379">
    <property type="component" value="Unassembled WGS sequence"/>
</dbReference>
<evidence type="ECO:0000259" key="3">
    <source>
        <dbReference type="Pfam" id="PF26059"/>
    </source>
</evidence>
<feature type="transmembrane region" description="Helical" evidence="2">
    <location>
        <begin position="138"/>
        <end position="161"/>
    </location>
</feature>
<keyword evidence="2" id="KW-0472">Membrane</keyword>